<evidence type="ECO:0000256" key="4">
    <source>
        <dbReference type="SAM" id="Phobius"/>
    </source>
</evidence>
<dbReference type="Gene3D" id="2.40.420.20">
    <property type="match status" value="1"/>
</dbReference>
<keyword evidence="6" id="KW-1185">Reference proteome</keyword>
<gene>
    <name evidence="5" type="ORF">FH603_1517</name>
</gene>
<evidence type="ECO:0000313" key="5">
    <source>
        <dbReference type="EMBL" id="MBC3791019.1"/>
    </source>
</evidence>
<organism evidence="5 6">
    <name type="scientific">Spirosoma utsteinense</name>
    <dbReference type="NCBI Taxonomy" id="2585773"/>
    <lineage>
        <taxon>Bacteria</taxon>
        <taxon>Pseudomonadati</taxon>
        <taxon>Bacteroidota</taxon>
        <taxon>Cytophagia</taxon>
        <taxon>Cytophagales</taxon>
        <taxon>Cytophagaceae</taxon>
        <taxon>Spirosoma</taxon>
    </lineage>
</organism>
<keyword evidence="4" id="KW-0472">Membrane</keyword>
<dbReference type="Gene3D" id="2.40.50.100">
    <property type="match status" value="1"/>
</dbReference>
<keyword evidence="4" id="KW-1133">Transmembrane helix</keyword>
<evidence type="ECO:0000256" key="2">
    <source>
        <dbReference type="ARBA" id="ARBA00023054"/>
    </source>
</evidence>
<evidence type="ECO:0000313" key="6">
    <source>
        <dbReference type="Proteomes" id="UP000700732"/>
    </source>
</evidence>
<comment type="caution">
    <text evidence="5">The sequence shown here is derived from an EMBL/GenBank/DDBJ whole genome shotgun (WGS) entry which is preliminary data.</text>
</comment>
<dbReference type="RefSeq" id="WP_186736827.1">
    <property type="nucleotide sequence ID" value="NZ_VFIA01000007.1"/>
</dbReference>
<dbReference type="Gene3D" id="1.10.287.470">
    <property type="entry name" value="Helix hairpin bin"/>
    <property type="match status" value="1"/>
</dbReference>
<dbReference type="EMBL" id="VFIA01000007">
    <property type="protein sequence ID" value="MBC3791019.1"/>
    <property type="molecule type" value="Genomic_DNA"/>
</dbReference>
<keyword evidence="2 3" id="KW-0175">Coiled coil</keyword>
<evidence type="ECO:0000256" key="3">
    <source>
        <dbReference type="SAM" id="Coils"/>
    </source>
</evidence>
<dbReference type="PANTHER" id="PTHR32347:SF14">
    <property type="entry name" value="EFFLUX SYSTEM COMPONENT YKNX-RELATED"/>
    <property type="match status" value="1"/>
</dbReference>
<feature type="transmembrane region" description="Helical" evidence="4">
    <location>
        <begin position="20"/>
        <end position="39"/>
    </location>
</feature>
<sequence>MDRELAPELVTQTRRKRGLVIILTVAALVGALVGLRSWLQTSIDADKVRIVTATVGPVENTLNATGEIIPAYELMITSPVRASIRRVLLTPGTRVRPGQAILELDKSITQIDYQKAADQLALRRNGIDQLRLKLNKNLYDADINDQIKLLNINKLHAELDDARRLLTVGGKTQEDVTRAENALRIAELEKRQLENELAYNRQSMGASLQESQLQAQIEATNLSVLDRKLKQADILTDRAGVLTWVNERVGAAVNEGEMLAKLADLGSFRVEGSCSDTYADQLKTGLPVIVRINETDLRGQIAQVKPTVQNGIVQFTIELADNRHPSLRPNQKVEVFVVTNRRARAVRVPNGPAFKGKRQQSIFVVDGNSVAHRRTVSTGLSNFDWVEVKSGLQPGERVILTDLSDYEHLDQLTITPTPKP</sequence>
<proteinExistence type="predicted"/>
<dbReference type="SUPFAM" id="SSF111369">
    <property type="entry name" value="HlyD-like secretion proteins"/>
    <property type="match status" value="1"/>
</dbReference>
<accession>A0ABR6W356</accession>
<protein>
    <submittedName>
        <fullName evidence="5">HlyD family secretion protein</fullName>
    </submittedName>
</protein>
<evidence type="ECO:0000256" key="1">
    <source>
        <dbReference type="ARBA" id="ARBA00004196"/>
    </source>
</evidence>
<feature type="coiled-coil region" evidence="3">
    <location>
        <begin position="176"/>
        <end position="203"/>
    </location>
</feature>
<keyword evidence="4" id="KW-0812">Transmembrane</keyword>
<dbReference type="PANTHER" id="PTHR32347">
    <property type="entry name" value="EFFLUX SYSTEM COMPONENT YKNX-RELATED"/>
    <property type="match status" value="1"/>
</dbReference>
<dbReference type="InterPro" id="IPR050465">
    <property type="entry name" value="UPF0194_transport"/>
</dbReference>
<dbReference type="Proteomes" id="UP000700732">
    <property type="component" value="Unassembled WGS sequence"/>
</dbReference>
<name>A0ABR6W356_9BACT</name>
<dbReference type="Gene3D" id="2.40.30.170">
    <property type="match status" value="1"/>
</dbReference>
<reference evidence="5 6" key="1">
    <citation type="submission" date="2019-06" db="EMBL/GenBank/DDBJ databases">
        <title>Spirosoma utsteinense sp. nov. isolated from Antarctic ice-free soils.</title>
        <authorList>
            <person name="Tahon G."/>
        </authorList>
    </citation>
    <scope>NUCLEOTIDE SEQUENCE [LARGE SCALE GENOMIC DNA]</scope>
    <source>
        <strain evidence="5 6">LMG 31447</strain>
    </source>
</reference>
<comment type="subcellular location">
    <subcellularLocation>
        <location evidence="1">Cell envelope</location>
    </subcellularLocation>
</comment>